<keyword evidence="5" id="KW-1185">Reference proteome</keyword>
<proteinExistence type="inferred from homology"/>
<dbReference type="GO" id="GO:0005664">
    <property type="term" value="C:nuclear origin of replication recognition complex"/>
    <property type="evidence" value="ECO:0007669"/>
    <property type="project" value="TreeGrafter"/>
</dbReference>
<dbReference type="KEGG" id="pbar:105428597"/>
<dbReference type="GO" id="GO:0006270">
    <property type="term" value="P:DNA replication initiation"/>
    <property type="evidence" value="ECO:0007669"/>
    <property type="project" value="TreeGrafter"/>
</dbReference>
<dbReference type="PANTHER" id="PTHR10763">
    <property type="entry name" value="CELL DIVISION CONTROL PROTEIN 6-RELATED"/>
    <property type="match status" value="1"/>
</dbReference>
<dbReference type="Proteomes" id="UP000504615">
    <property type="component" value="Unplaced"/>
</dbReference>
<evidence type="ECO:0000256" key="2">
    <source>
        <dbReference type="ARBA" id="ARBA00023125"/>
    </source>
</evidence>
<dbReference type="RefSeq" id="XP_011639295.2">
    <property type="nucleotide sequence ID" value="XM_011640993.2"/>
</dbReference>
<keyword evidence="4" id="KW-0547">Nucleotide-binding</keyword>
<dbReference type="PANTHER" id="PTHR10763:SF23">
    <property type="entry name" value="ORIGIN RECOGNITION COMPLEX SUBUNIT 1"/>
    <property type="match status" value="1"/>
</dbReference>
<dbReference type="OrthoDB" id="1926878at2759"/>
<dbReference type="InterPro" id="IPR050311">
    <property type="entry name" value="ORC1/CDC6"/>
</dbReference>
<keyword evidence="3 4" id="KW-0539">Nucleus</keyword>
<keyword evidence="2 4" id="KW-0238">DNA-binding</keyword>
<protein>
    <recommendedName>
        <fullName evidence="4">Origin recognition complex subunit 1</fullName>
    </recommendedName>
</protein>
<keyword evidence="4" id="KW-0067">ATP-binding</keyword>
<sequence>MKLKNLQDENQMSHKGARAIKLPKRYSDYECDSYKSEVSILQRDQMNYNEEELFFDSLNTIDKRKQEINKHAIQIDDDSNCICINFIPKSPSTSTSKIKKQNYVYSIEDINRGNATPKIHRTKFSRYTLIGEELKKDNVDKISPKRAYPKDTTQNISLDNTSKKSRIDCKSILTISNKDESMIYKVGKSKIDRIKITGQVDKDLSMKTSQKNNTNNKKNIIKSLVMQNGLNIQRTSFKRNILTPTMKMRTNIPAKSVTLLQEVRTKLHVSAVPKSLPCREEQFNNIYTFVESKLMDKMEDVSI</sequence>
<comment type="function">
    <text evidence="4">Component of the origin recognition complex (ORC) that binds origins of replication. DNA-binding is ATP-dependent, however specific DNA sequences that define origins of replication have not been identified so far. ORC is required to assemble the pre-replication complex necessary to initiate DNA replication.</text>
</comment>
<dbReference type="AlphaFoldDB" id="A0A6I9WAI8"/>
<evidence type="ECO:0000256" key="1">
    <source>
        <dbReference type="ARBA" id="ARBA00004123"/>
    </source>
</evidence>
<evidence type="ECO:0000256" key="3">
    <source>
        <dbReference type="ARBA" id="ARBA00023242"/>
    </source>
</evidence>
<dbReference type="GO" id="GO:0003688">
    <property type="term" value="F:DNA replication origin binding"/>
    <property type="evidence" value="ECO:0007669"/>
    <property type="project" value="TreeGrafter"/>
</dbReference>
<reference evidence="6" key="1">
    <citation type="submission" date="2025-08" db="UniProtKB">
        <authorList>
            <consortium name="RefSeq"/>
        </authorList>
    </citation>
    <scope>IDENTIFICATION</scope>
</reference>
<accession>A0A6I9WAI8</accession>
<evidence type="ECO:0000313" key="5">
    <source>
        <dbReference type="Proteomes" id="UP000504615"/>
    </source>
</evidence>
<dbReference type="GO" id="GO:0005524">
    <property type="term" value="F:ATP binding"/>
    <property type="evidence" value="ECO:0007669"/>
    <property type="project" value="UniProtKB-KW"/>
</dbReference>
<comment type="subcellular location">
    <subcellularLocation>
        <location evidence="1 4">Nucleus</location>
    </subcellularLocation>
</comment>
<name>A0A6I9WAI8_9HYME</name>
<dbReference type="GO" id="GO:0033314">
    <property type="term" value="P:mitotic DNA replication checkpoint signaling"/>
    <property type="evidence" value="ECO:0007669"/>
    <property type="project" value="TreeGrafter"/>
</dbReference>
<evidence type="ECO:0000256" key="4">
    <source>
        <dbReference type="RuleBase" id="RU365058"/>
    </source>
</evidence>
<comment type="subunit">
    <text evidence="4">ORC is composed of six subunits.</text>
</comment>
<comment type="similarity">
    <text evidence="4">Belongs to the ORC1 family.</text>
</comment>
<gene>
    <name evidence="6" type="primary">LOC105428597</name>
</gene>
<dbReference type="GeneID" id="105428597"/>
<evidence type="ECO:0000313" key="6">
    <source>
        <dbReference type="RefSeq" id="XP_011639295.2"/>
    </source>
</evidence>
<keyword evidence="4" id="KW-0235">DNA replication</keyword>
<organism evidence="5 6">
    <name type="scientific">Pogonomyrmex barbatus</name>
    <name type="common">red harvester ant</name>
    <dbReference type="NCBI Taxonomy" id="144034"/>
    <lineage>
        <taxon>Eukaryota</taxon>
        <taxon>Metazoa</taxon>
        <taxon>Ecdysozoa</taxon>
        <taxon>Arthropoda</taxon>
        <taxon>Hexapoda</taxon>
        <taxon>Insecta</taxon>
        <taxon>Pterygota</taxon>
        <taxon>Neoptera</taxon>
        <taxon>Endopterygota</taxon>
        <taxon>Hymenoptera</taxon>
        <taxon>Apocrita</taxon>
        <taxon>Aculeata</taxon>
        <taxon>Formicoidea</taxon>
        <taxon>Formicidae</taxon>
        <taxon>Myrmicinae</taxon>
        <taxon>Pogonomyrmex</taxon>
    </lineage>
</organism>